<evidence type="ECO:0000259" key="1">
    <source>
        <dbReference type="Pfam" id="PF13451"/>
    </source>
</evidence>
<dbReference type="RefSeq" id="WP_150356821.1">
    <property type="nucleotide sequence ID" value="NZ_JAJJPB010000007.1"/>
</dbReference>
<name>A0ABS8N4M5_9CLOT</name>
<feature type="domain" description="Probable zinc-binding" evidence="1">
    <location>
        <begin position="2"/>
        <end position="48"/>
    </location>
</feature>
<keyword evidence="3" id="KW-1185">Reference proteome</keyword>
<comment type="caution">
    <text evidence="2">The sequence shown here is derived from an EMBL/GenBank/DDBJ whole genome shotgun (WGS) entry which is preliminary data.</text>
</comment>
<reference evidence="2" key="1">
    <citation type="submission" date="2021-11" db="EMBL/GenBank/DDBJ databases">
        <authorList>
            <person name="Qingchun L."/>
            <person name="Dong Z."/>
            <person name="Zongwei Q."/>
            <person name="Jia Z."/>
            <person name="Duotao L."/>
        </authorList>
    </citation>
    <scope>NUCLEOTIDE SEQUENCE</scope>
    <source>
        <strain evidence="2">WLY-B-L2</strain>
    </source>
</reference>
<organism evidence="2 3">
    <name type="scientific">Clostridium aromativorans</name>
    <dbReference type="NCBI Taxonomy" id="2836848"/>
    <lineage>
        <taxon>Bacteria</taxon>
        <taxon>Bacillati</taxon>
        <taxon>Bacillota</taxon>
        <taxon>Clostridia</taxon>
        <taxon>Eubacteriales</taxon>
        <taxon>Clostridiaceae</taxon>
        <taxon>Clostridium</taxon>
    </lineage>
</organism>
<dbReference type="EMBL" id="JAJJPB010000007">
    <property type="protein sequence ID" value="MCC9294742.1"/>
    <property type="molecule type" value="Genomic_DNA"/>
</dbReference>
<gene>
    <name evidence="2" type="ORF">LN736_07715</name>
</gene>
<dbReference type="Proteomes" id="UP001165422">
    <property type="component" value="Unassembled WGS sequence"/>
</dbReference>
<dbReference type="InterPro" id="IPR025306">
    <property type="entry name" value="Zn-bnd_dom_prob"/>
</dbReference>
<accession>A0ABS8N4M5</accession>
<sequence>MADKTIICKDCGKEFVFTEGEQEFYKEKGFENDPVRCPECRKKRKAEKNRMRR</sequence>
<dbReference type="Pfam" id="PF13451">
    <property type="entry name" value="zf_Tbcl"/>
    <property type="match status" value="1"/>
</dbReference>
<proteinExistence type="predicted"/>
<dbReference type="Gene3D" id="2.20.28.30">
    <property type="entry name" value="RNA polymerase ii, chain L"/>
    <property type="match status" value="1"/>
</dbReference>
<evidence type="ECO:0000313" key="3">
    <source>
        <dbReference type="Proteomes" id="UP001165422"/>
    </source>
</evidence>
<protein>
    <submittedName>
        <fullName evidence="2">Zinc-ribbon domain-containing protein</fullName>
    </submittedName>
</protein>
<evidence type="ECO:0000313" key="2">
    <source>
        <dbReference type="EMBL" id="MCC9294742.1"/>
    </source>
</evidence>